<name>A0ABD1PVX5_9LAMI</name>
<keyword evidence="4" id="KW-0804">Transcription</keyword>
<reference evidence="7" key="1">
    <citation type="submission" date="2024-07" db="EMBL/GenBank/DDBJ databases">
        <title>Two chromosome-level genome assemblies of Korean endemic species Abeliophyllum distichum and Forsythia ovata (Oleaceae).</title>
        <authorList>
            <person name="Jang H."/>
        </authorList>
    </citation>
    <scope>NUCLEOTIDE SEQUENCE [LARGE SCALE GENOMIC DNA]</scope>
</reference>
<evidence type="ECO:0000256" key="4">
    <source>
        <dbReference type="ARBA" id="ARBA00023163"/>
    </source>
</evidence>
<sequence length="256" mass="29368">MMLTLTCYKRVIRWSSHESATYAPKSEHKQRVIIKGAGVLTTSAPNPEPKHHVIKELTRNRSQERQLKRQKLACEKLYNVNTVVKPNEVKGDRSKSVLFDACILAKDLKKIADEKRWEIMSKVWVELMSYAASHCRPNAHAQQLSRGGELIVFVWLLMAHFGLGDQFRIEAGHARAKLMQIKRHLMHLVHEKYKCIEIAGNVWPIRTNIRQNGDVRCLTIEWTDFTTAKGLDNGDKCMFKLVDDPLHANSIKACSE</sequence>
<dbReference type="AlphaFoldDB" id="A0ABD1PVX5"/>
<dbReference type="Gene3D" id="2.40.330.10">
    <property type="entry name" value="DNA-binding pseudobarrel domain"/>
    <property type="match status" value="1"/>
</dbReference>
<dbReference type="InterPro" id="IPR015300">
    <property type="entry name" value="DNA-bd_pseudobarrel_sf"/>
</dbReference>
<comment type="caution">
    <text evidence="6">The sequence shown here is derived from an EMBL/GenBank/DDBJ whole genome shotgun (WGS) entry which is preliminary data.</text>
</comment>
<dbReference type="GO" id="GO:0005634">
    <property type="term" value="C:nucleus"/>
    <property type="evidence" value="ECO:0007669"/>
    <property type="project" value="UniProtKB-SubCell"/>
</dbReference>
<protein>
    <submittedName>
        <fullName evidence="6">Uncharacterized protein</fullName>
    </submittedName>
</protein>
<keyword evidence="2" id="KW-0805">Transcription regulation</keyword>
<evidence type="ECO:0000256" key="1">
    <source>
        <dbReference type="ARBA" id="ARBA00004123"/>
    </source>
</evidence>
<dbReference type="InterPro" id="IPR007658">
    <property type="entry name" value="DUF594"/>
</dbReference>
<comment type="subcellular location">
    <subcellularLocation>
        <location evidence="1">Nucleus</location>
    </subcellularLocation>
</comment>
<evidence type="ECO:0000313" key="7">
    <source>
        <dbReference type="Proteomes" id="UP001604277"/>
    </source>
</evidence>
<evidence type="ECO:0000256" key="3">
    <source>
        <dbReference type="ARBA" id="ARBA00023125"/>
    </source>
</evidence>
<proteinExistence type="predicted"/>
<dbReference type="EMBL" id="JBFOLJ010000017">
    <property type="protein sequence ID" value="KAL2468090.1"/>
    <property type="molecule type" value="Genomic_DNA"/>
</dbReference>
<organism evidence="6 7">
    <name type="scientific">Forsythia ovata</name>
    <dbReference type="NCBI Taxonomy" id="205694"/>
    <lineage>
        <taxon>Eukaryota</taxon>
        <taxon>Viridiplantae</taxon>
        <taxon>Streptophyta</taxon>
        <taxon>Embryophyta</taxon>
        <taxon>Tracheophyta</taxon>
        <taxon>Spermatophyta</taxon>
        <taxon>Magnoliopsida</taxon>
        <taxon>eudicotyledons</taxon>
        <taxon>Gunneridae</taxon>
        <taxon>Pentapetalae</taxon>
        <taxon>asterids</taxon>
        <taxon>lamiids</taxon>
        <taxon>Lamiales</taxon>
        <taxon>Oleaceae</taxon>
        <taxon>Forsythieae</taxon>
        <taxon>Forsythia</taxon>
    </lineage>
</organism>
<dbReference type="SUPFAM" id="SSF101936">
    <property type="entry name" value="DNA-binding pseudobarrel domain"/>
    <property type="match status" value="1"/>
</dbReference>
<keyword evidence="3" id="KW-0238">DNA-binding</keyword>
<accession>A0ABD1PVX5</accession>
<dbReference type="Pfam" id="PF04578">
    <property type="entry name" value="DUF594"/>
    <property type="match status" value="1"/>
</dbReference>
<keyword evidence="7" id="KW-1185">Reference proteome</keyword>
<evidence type="ECO:0000256" key="5">
    <source>
        <dbReference type="ARBA" id="ARBA00023242"/>
    </source>
</evidence>
<dbReference type="Proteomes" id="UP001604277">
    <property type="component" value="Unassembled WGS sequence"/>
</dbReference>
<dbReference type="PANTHER" id="PTHR31325">
    <property type="entry name" value="OS01G0798800 PROTEIN-RELATED"/>
    <property type="match status" value="1"/>
</dbReference>
<evidence type="ECO:0000313" key="6">
    <source>
        <dbReference type="EMBL" id="KAL2468090.1"/>
    </source>
</evidence>
<keyword evidence="5" id="KW-0539">Nucleus</keyword>
<dbReference type="GO" id="GO:0003677">
    <property type="term" value="F:DNA binding"/>
    <property type="evidence" value="ECO:0007669"/>
    <property type="project" value="UniProtKB-KW"/>
</dbReference>
<gene>
    <name evidence="6" type="ORF">Fot_51615</name>
</gene>
<evidence type="ECO:0000256" key="2">
    <source>
        <dbReference type="ARBA" id="ARBA00023015"/>
    </source>
</evidence>